<accession>A0A1H4C8B7</accession>
<feature type="region of interest" description="Disordered" evidence="1">
    <location>
        <begin position="42"/>
        <end position="102"/>
    </location>
</feature>
<feature type="transmembrane region" description="Helical" evidence="2">
    <location>
        <begin position="6"/>
        <end position="23"/>
    </location>
</feature>
<organism evidence="3 4">
    <name type="scientific">Paraburkholderia sartisoli</name>
    <dbReference type="NCBI Taxonomy" id="83784"/>
    <lineage>
        <taxon>Bacteria</taxon>
        <taxon>Pseudomonadati</taxon>
        <taxon>Pseudomonadota</taxon>
        <taxon>Betaproteobacteria</taxon>
        <taxon>Burkholderiales</taxon>
        <taxon>Burkholderiaceae</taxon>
        <taxon>Paraburkholderia</taxon>
    </lineage>
</organism>
<keyword evidence="4" id="KW-1185">Reference proteome</keyword>
<evidence type="ECO:0000313" key="3">
    <source>
        <dbReference type="EMBL" id="SEA56563.1"/>
    </source>
</evidence>
<name>A0A1H4C8B7_9BURK</name>
<dbReference type="EMBL" id="FNRQ01000002">
    <property type="protein sequence ID" value="SEA56563.1"/>
    <property type="molecule type" value="Genomic_DNA"/>
</dbReference>
<evidence type="ECO:0000256" key="2">
    <source>
        <dbReference type="SAM" id="Phobius"/>
    </source>
</evidence>
<protein>
    <submittedName>
        <fullName evidence="3">Uncharacterized protein</fullName>
    </submittedName>
</protein>
<gene>
    <name evidence="3" type="ORF">SAMN05192564_102169</name>
</gene>
<sequence>MARPRIGIFGALMAVGGILAWRWSQRQRVARTLLSRDLSRWEGEGGSVVMPGQPAAATMKTASDGDAASGAANGAANGAASGATNGAGHPAGTGEPWPFPRS</sequence>
<evidence type="ECO:0000313" key="4">
    <source>
        <dbReference type="Proteomes" id="UP000198638"/>
    </source>
</evidence>
<keyword evidence="2" id="KW-1133">Transmembrane helix</keyword>
<keyword evidence="2" id="KW-0812">Transmembrane</keyword>
<dbReference type="AlphaFoldDB" id="A0A1H4C8B7"/>
<dbReference type="OrthoDB" id="9100881at2"/>
<evidence type="ECO:0000256" key="1">
    <source>
        <dbReference type="SAM" id="MobiDB-lite"/>
    </source>
</evidence>
<proteinExistence type="predicted"/>
<dbReference type="Proteomes" id="UP000198638">
    <property type="component" value="Unassembled WGS sequence"/>
</dbReference>
<feature type="compositionally biased region" description="Low complexity" evidence="1">
    <location>
        <begin position="61"/>
        <end position="88"/>
    </location>
</feature>
<reference evidence="4" key="1">
    <citation type="submission" date="2016-10" db="EMBL/GenBank/DDBJ databases">
        <authorList>
            <person name="Varghese N."/>
            <person name="Submissions S."/>
        </authorList>
    </citation>
    <scope>NUCLEOTIDE SEQUENCE [LARGE SCALE GENOMIC DNA]</scope>
    <source>
        <strain evidence="4">LMG 24000</strain>
    </source>
</reference>
<keyword evidence="2" id="KW-0472">Membrane</keyword>